<dbReference type="RefSeq" id="WP_345628011.1">
    <property type="nucleotide sequence ID" value="NZ_BAABJQ010000004.1"/>
</dbReference>
<evidence type="ECO:0000313" key="3">
    <source>
        <dbReference type="EMBL" id="GAA5182312.1"/>
    </source>
</evidence>
<feature type="transmembrane region" description="Helical" evidence="2">
    <location>
        <begin position="280"/>
        <end position="307"/>
    </location>
</feature>
<keyword evidence="2" id="KW-0472">Membrane</keyword>
<feature type="transmembrane region" description="Helical" evidence="2">
    <location>
        <begin position="417"/>
        <end position="438"/>
    </location>
</feature>
<dbReference type="EMBL" id="BAABJQ010000004">
    <property type="protein sequence ID" value="GAA5182312.1"/>
    <property type="molecule type" value="Genomic_DNA"/>
</dbReference>
<accession>A0ABP9RNG3</accession>
<evidence type="ECO:0000313" key="4">
    <source>
        <dbReference type="Proteomes" id="UP001501570"/>
    </source>
</evidence>
<dbReference type="Proteomes" id="UP001501570">
    <property type="component" value="Unassembled WGS sequence"/>
</dbReference>
<sequence length="1044" mass="106211">MLAVALCAIRARRTQAAALLVIAVLVTAAAVAAPFFVFAATSAVALHDVSSAPVPQRLVTASRQASVSDGDQVLTQYRAQIRQALKLPRFEQINGASVAGEILGPAGGASSPMAARDGVCAQVEVQGACPTGTGDAMLSVRTAAALGVRVGDRFQFAASSLSKPLKLRVTGLYQAKNPGGPYWGTGSLLAAAPPAQSQTNGLSGPPDAVFVSEKALVATRSTDVADSIDFIAGPGALDATRLEPVAQAVADGTSRLSAQEFDVHTGVPNLIDRVRSDQRLILLGVPLGTGELVLFGWFALFLAVTMGATARRADLGLVKLRGLAPRRIWILAGAQSALPVLAGVVPGALLGWVLARATAGAVQDRSQVLWAVLLAAGAAAVAVLGGLLAALVAERRTVRTGVVELLRRTPPRRRAGWRGRLTAVVDFALVMLALAGVYQVHAAANGQDVGLVVVAPGLVAFAAGLLAARLLVPVAARLAVRALRSGRLRGVLIATYLARRPGLERLFALMAVAVAVAGYAALAWDTSSAARHDRAAQELGADRVLTVEPVGAGRLLTAVRGADPSGRYAMAAIQASTQSGVPAVLAVDTTRLAAVAAWNPRYGVAPGRLAAELHPPAPPPVFVAAPRLALNATLNAAGGQPVYVVADVAAPDGRRMGLRYGPLRPGAHRYVADSPECVPRPGCRLDDFALAAVLGATGQPLTPPHAGLDLVLNAFAPAAADDGANADGTGTGGTGSGDPAPADVADFRNPARWRPTVSANAAGPVLAGAPGGLRISLPSDQQLTDLTQPNGQVYLVDAPTPVPVLLAGKLKDAGLAGDPVVDLFGSDSVPIRVAGRADVLPRLGASGALVDLDYADRLVDDGGGPVVSEVWLAPGAPASIVDRLRSAGLRVTGDDTISGRQARYGQEGTAIALRFQLLGAALAVILAAAGLVLAAAVERGPRSDELAALRTQGLTHRVARAVAFGGYAWLAGAALLAGLVVAPVDRLVTGAGAALPLFTDGWHVLPPPALLRPGGLLVAAALAAVLLGATAALGGRQLIRRVTR</sequence>
<feature type="region of interest" description="Disordered" evidence="1">
    <location>
        <begin position="723"/>
        <end position="746"/>
    </location>
</feature>
<proteinExistence type="predicted"/>
<evidence type="ECO:0000256" key="1">
    <source>
        <dbReference type="SAM" id="MobiDB-lite"/>
    </source>
</evidence>
<feature type="transmembrane region" description="Helical" evidence="2">
    <location>
        <begin position="917"/>
        <end position="937"/>
    </location>
</feature>
<keyword evidence="2" id="KW-0812">Transmembrane</keyword>
<protein>
    <recommendedName>
        <fullName evidence="5">FtsX-like permease family protein</fullName>
    </recommendedName>
</protein>
<keyword evidence="2" id="KW-1133">Transmembrane helix</keyword>
<organism evidence="3 4">
    <name type="scientific">Rugosimonospora acidiphila</name>
    <dbReference type="NCBI Taxonomy" id="556531"/>
    <lineage>
        <taxon>Bacteria</taxon>
        <taxon>Bacillati</taxon>
        <taxon>Actinomycetota</taxon>
        <taxon>Actinomycetes</taxon>
        <taxon>Micromonosporales</taxon>
        <taxon>Micromonosporaceae</taxon>
        <taxon>Rugosimonospora</taxon>
    </lineage>
</organism>
<feature type="transmembrane region" description="Helical" evidence="2">
    <location>
        <begin position="958"/>
        <end position="982"/>
    </location>
</feature>
<evidence type="ECO:0000256" key="2">
    <source>
        <dbReference type="SAM" id="Phobius"/>
    </source>
</evidence>
<feature type="transmembrane region" description="Helical" evidence="2">
    <location>
        <begin position="1014"/>
        <end position="1034"/>
    </location>
</feature>
<comment type="caution">
    <text evidence="3">The sequence shown here is derived from an EMBL/GenBank/DDBJ whole genome shotgun (WGS) entry which is preliminary data.</text>
</comment>
<evidence type="ECO:0008006" key="5">
    <source>
        <dbReference type="Google" id="ProtNLM"/>
    </source>
</evidence>
<feature type="transmembrane region" description="Helical" evidence="2">
    <location>
        <begin position="328"/>
        <end position="355"/>
    </location>
</feature>
<gene>
    <name evidence="3" type="ORF">GCM10023322_19040</name>
</gene>
<name>A0ABP9RNG3_9ACTN</name>
<feature type="transmembrane region" description="Helical" evidence="2">
    <location>
        <begin position="506"/>
        <end position="524"/>
    </location>
</feature>
<feature type="transmembrane region" description="Helical" evidence="2">
    <location>
        <begin position="458"/>
        <end position="480"/>
    </location>
</feature>
<keyword evidence="4" id="KW-1185">Reference proteome</keyword>
<feature type="transmembrane region" description="Helical" evidence="2">
    <location>
        <begin position="367"/>
        <end position="392"/>
    </location>
</feature>
<reference evidence="4" key="1">
    <citation type="journal article" date="2019" name="Int. J. Syst. Evol. Microbiol.">
        <title>The Global Catalogue of Microorganisms (GCM) 10K type strain sequencing project: providing services to taxonomists for standard genome sequencing and annotation.</title>
        <authorList>
            <consortium name="The Broad Institute Genomics Platform"/>
            <consortium name="The Broad Institute Genome Sequencing Center for Infectious Disease"/>
            <person name="Wu L."/>
            <person name="Ma J."/>
        </authorList>
    </citation>
    <scope>NUCLEOTIDE SEQUENCE [LARGE SCALE GENOMIC DNA]</scope>
    <source>
        <strain evidence="4">JCM 18304</strain>
    </source>
</reference>